<dbReference type="GO" id="GO:0007165">
    <property type="term" value="P:signal transduction"/>
    <property type="evidence" value="ECO:0007669"/>
    <property type="project" value="InterPro"/>
</dbReference>
<gene>
    <name evidence="2" type="ORF">SI7747_11014491</name>
</gene>
<name>A0A7I8JD68_SPIIN</name>
<sequence>MIKQILGRLPRKSSRSGEHGKDSGGRANASAGARTRDSKLVDNLQPISNPVADDQADGNPGFPSTDKHSLFVRKLNLCCVVFDFTDPTKDLQEKETKRGVLRELVDYVVVQEVMKMVSCNLFRATASPPREIKVPETFDLEDEEPAMDPGWPHLQLVYEFFLLFVASPETDTKMAKRFIDQSFVLRLLDLFDSEDPRERDCLKMVLHRIYGKFMAHRPFIRKAINNIFYQFIFETERHNGIAEILDSRKHHQRFRPAAQRRAQAVPLENSSKEVMFLGEMEEILEMTQPAEFESCMVPLFCQIARCLNSLHSQVAERALLLWNNDHISGLIKQNHEVVLPIVFPALERNKTHWNLVVRNLSLTTRRFFSNQDSSLFDECLEKFQRDQADDEGMKSKRDAAWRHLEEMAASRDSNRSLVAVS</sequence>
<organism evidence="2">
    <name type="scientific">Spirodela intermedia</name>
    <name type="common">Intermediate duckweed</name>
    <dbReference type="NCBI Taxonomy" id="51605"/>
    <lineage>
        <taxon>Eukaryota</taxon>
        <taxon>Viridiplantae</taxon>
        <taxon>Streptophyta</taxon>
        <taxon>Embryophyta</taxon>
        <taxon>Tracheophyta</taxon>
        <taxon>Spermatophyta</taxon>
        <taxon>Magnoliopsida</taxon>
        <taxon>Liliopsida</taxon>
        <taxon>Araceae</taxon>
        <taxon>Lemnoideae</taxon>
        <taxon>Spirodela</taxon>
    </lineage>
</organism>
<dbReference type="Pfam" id="PF01603">
    <property type="entry name" value="B56"/>
    <property type="match status" value="2"/>
</dbReference>
<accession>A0A7I8JD68</accession>
<dbReference type="InterPro" id="IPR011989">
    <property type="entry name" value="ARM-like"/>
</dbReference>
<dbReference type="Gene3D" id="1.25.10.10">
    <property type="entry name" value="Leucine-rich Repeat Variant"/>
    <property type="match status" value="2"/>
</dbReference>
<dbReference type="SUPFAM" id="SSF48371">
    <property type="entry name" value="ARM repeat"/>
    <property type="match status" value="1"/>
</dbReference>
<dbReference type="InterPro" id="IPR016024">
    <property type="entry name" value="ARM-type_fold"/>
</dbReference>
<dbReference type="PANTHER" id="PTHR10257">
    <property type="entry name" value="SERINE/THREONINE PROTEIN PHOSPHATASE 2A PP2A REGULATORY SUBUNIT B"/>
    <property type="match status" value="1"/>
</dbReference>
<dbReference type="EMBL" id="LR743598">
    <property type="protein sequence ID" value="CAA2628850.1"/>
    <property type="molecule type" value="Genomic_DNA"/>
</dbReference>
<dbReference type="FunFam" id="1.25.10.10:FF:000353">
    <property type="entry name" value="Serine/threonine-protein phosphatase 2A 56 kDa regulatory subunit"/>
    <property type="match status" value="1"/>
</dbReference>
<proteinExistence type="predicted"/>
<dbReference type="GO" id="GO:0000159">
    <property type="term" value="C:protein phosphatase type 2A complex"/>
    <property type="evidence" value="ECO:0007669"/>
    <property type="project" value="InterPro"/>
</dbReference>
<feature type="compositionally biased region" description="Basic and acidic residues" evidence="1">
    <location>
        <begin position="15"/>
        <end position="24"/>
    </location>
</feature>
<evidence type="ECO:0000256" key="1">
    <source>
        <dbReference type="SAM" id="MobiDB-lite"/>
    </source>
</evidence>
<dbReference type="GO" id="GO:0019888">
    <property type="term" value="F:protein phosphatase regulator activity"/>
    <property type="evidence" value="ECO:0007669"/>
    <property type="project" value="InterPro"/>
</dbReference>
<keyword evidence="3" id="KW-1185">Reference proteome</keyword>
<dbReference type="PANTHER" id="PTHR10257:SF60">
    <property type="entry name" value="SERINE_THREONINE PROTEIN PHOSPHATASE 2A 55 KDA REGULATORY SUBUNIT B' DELTA ISOFORM"/>
    <property type="match status" value="1"/>
</dbReference>
<dbReference type="Proteomes" id="UP001189122">
    <property type="component" value="Unassembled WGS sequence"/>
</dbReference>
<protein>
    <submittedName>
        <fullName evidence="2">Uncharacterized protein</fullName>
    </submittedName>
</protein>
<dbReference type="EMBL" id="CACRZD030000011">
    <property type="protein sequence ID" value="CAA6668097.1"/>
    <property type="molecule type" value="Genomic_DNA"/>
</dbReference>
<reference evidence="2 3" key="1">
    <citation type="submission" date="2019-12" db="EMBL/GenBank/DDBJ databases">
        <authorList>
            <person name="Scholz U."/>
            <person name="Mascher M."/>
            <person name="Fiebig A."/>
        </authorList>
    </citation>
    <scope>NUCLEOTIDE SEQUENCE</scope>
</reference>
<evidence type="ECO:0000313" key="3">
    <source>
        <dbReference type="Proteomes" id="UP001189122"/>
    </source>
</evidence>
<feature type="region of interest" description="Disordered" evidence="1">
    <location>
        <begin position="1"/>
        <end position="62"/>
    </location>
</feature>
<dbReference type="AlphaFoldDB" id="A0A7I8JD68"/>
<dbReference type="InterPro" id="IPR002554">
    <property type="entry name" value="PP2A_B56"/>
</dbReference>
<evidence type="ECO:0000313" key="2">
    <source>
        <dbReference type="EMBL" id="CAA2628850.1"/>
    </source>
</evidence>